<keyword evidence="3" id="KW-1185">Reference proteome</keyword>
<evidence type="ECO:0000256" key="1">
    <source>
        <dbReference type="SAM" id="MobiDB-lite"/>
    </source>
</evidence>
<evidence type="ECO:0000313" key="2">
    <source>
        <dbReference type="EMBL" id="KAJ5712179.1"/>
    </source>
</evidence>
<reference evidence="2" key="2">
    <citation type="submission" date="2023-01" db="EMBL/GenBank/DDBJ databases">
        <authorList>
            <person name="Petersen C."/>
        </authorList>
    </citation>
    <scope>NUCLEOTIDE SEQUENCE</scope>
    <source>
        <strain evidence="2">IBT 17514</strain>
    </source>
</reference>
<feature type="region of interest" description="Disordered" evidence="1">
    <location>
        <begin position="1"/>
        <end position="41"/>
    </location>
</feature>
<dbReference type="AlphaFoldDB" id="A0AAD6HFE0"/>
<reference evidence="2" key="1">
    <citation type="journal article" date="2023" name="IMA Fungus">
        <title>Comparative genomic study of the Penicillium genus elucidates a diverse pangenome and 15 lateral gene transfer events.</title>
        <authorList>
            <person name="Petersen C."/>
            <person name="Sorensen T."/>
            <person name="Nielsen M.R."/>
            <person name="Sondergaard T.E."/>
            <person name="Sorensen J.L."/>
            <person name="Fitzpatrick D.A."/>
            <person name="Frisvad J.C."/>
            <person name="Nielsen K.L."/>
        </authorList>
    </citation>
    <scope>NUCLEOTIDE SEQUENCE</scope>
    <source>
        <strain evidence="2">IBT 17514</strain>
    </source>
</reference>
<protein>
    <submittedName>
        <fullName evidence="2">Uncharacterized protein</fullName>
    </submittedName>
</protein>
<evidence type="ECO:0000313" key="3">
    <source>
        <dbReference type="Proteomes" id="UP001215712"/>
    </source>
</evidence>
<gene>
    <name evidence="2" type="ORF">N7493_008647</name>
</gene>
<feature type="compositionally biased region" description="Basic and acidic residues" evidence="1">
    <location>
        <begin position="27"/>
        <end position="41"/>
    </location>
</feature>
<feature type="non-terminal residue" evidence="2">
    <location>
        <position position="41"/>
    </location>
</feature>
<organism evidence="2 3">
    <name type="scientific">Penicillium malachiteum</name>
    <dbReference type="NCBI Taxonomy" id="1324776"/>
    <lineage>
        <taxon>Eukaryota</taxon>
        <taxon>Fungi</taxon>
        <taxon>Dikarya</taxon>
        <taxon>Ascomycota</taxon>
        <taxon>Pezizomycotina</taxon>
        <taxon>Eurotiomycetes</taxon>
        <taxon>Eurotiomycetidae</taxon>
        <taxon>Eurotiales</taxon>
        <taxon>Aspergillaceae</taxon>
        <taxon>Penicillium</taxon>
    </lineage>
</organism>
<dbReference type="EMBL" id="JAQJAN010000013">
    <property type="protein sequence ID" value="KAJ5712179.1"/>
    <property type="molecule type" value="Genomic_DNA"/>
</dbReference>
<name>A0AAD6HFE0_9EURO</name>
<proteinExistence type="predicted"/>
<sequence length="41" mass="4502">MPSERSAFLSPGRPHGTLSYKTPPRALHSEAFDRPPKPTLA</sequence>
<dbReference type="Proteomes" id="UP001215712">
    <property type="component" value="Unassembled WGS sequence"/>
</dbReference>
<accession>A0AAD6HFE0</accession>
<comment type="caution">
    <text evidence="2">The sequence shown here is derived from an EMBL/GenBank/DDBJ whole genome shotgun (WGS) entry which is preliminary data.</text>
</comment>